<evidence type="ECO:0000256" key="1">
    <source>
        <dbReference type="ARBA" id="ARBA00008614"/>
    </source>
</evidence>
<dbReference type="Proteomes" id="UP001454036">
    <property type="component" value="Unassembled WGS sequence"/>
</dbReference>
<keyword evidence="2" id="KW-0539">Nucleus</keyword>
<evidence type="ECO:0000313" key="5">
    <source>
        <dbReference type="EMBL" id="GAA0150573.1"/>
    </source>
</evidence>
<dbReference type="EMBL" id="BAABME010017572">
    <property type="protein sequence ID" value="GAA0150573.1"/>
    <property type="molecule type" value="Genomic_DNA"/>
</dbReference>
<sequence>MKPMMPPKLQKTSNSKGAVFHDFLGKGCSATSEASPSVSASIGGTNGGDGGGLVPISAISDLDSEQQGGSHLERVPFYGPRGVCTRSGLSSRMSGTKRSNSDSFLGSSREMLLSTRSESLEDSRLTKFLRHVGREKPRRPHDEDTSFGLQQYPPRASQAVRFGYLNSQSKSRDTSAGPSVVSQAAADEGSRTGIKGSGIWSSINATAGADKEAFLDGHGLDSTNRQMTIFYGGQAHVFDNVHPNKADAIMSLASSNGGSWSTTYAPKLGSRVSSGEHHMPITDNATRTINGIHQAITLSKETKGSNQATNTRSKEERHD</sequence>
<comment type="similarity">
    <text evidence="1 2">Belongs to the TIFY/JAZ family.</text>
</comment>
<dbReference type="GO" id="GO:0009611">
    <property type="term" value="P:response to wounding"/>
    <property type="evidence" value="ECO:0007669"/>
    <property type="project" value="UniProtKB-UniRule"/>
</dbReference>
<feature type="region of interest" description="Disordered" evidence="3">
    <location>
        <begin position="299"/>
        <end position="319"/>
    </location>
</feature>
<feature type="compositionally biased region" description="Polar residues" evidence="3">
    <location>
        <begin position="299"/>
        <end position="311"/>
    </location>
</feature>
<dbReference type="PANTHER" id="PTHR33077:SF8">
    <property type="entry name" value="PROTEIN TIFY 8"/>
    <property type="match status" value="1"/>
</dbReference>
<evidence type="ECO:0000256" key="3">
    <source>
        <dbReference type="SAM" id="MobiDB-lite"/>
    </source>
</evidence>
<dbReference type="PROSITE" id="PS51320">
    <property type="entry name" value="TIFY"/>
    <property type="match status" value="1"/>
</dbReference>
<name>A0AAV3PK58_LITER</name>
<comment type="subcellular location">
    <subcellularLocation>
        <location evidence="2">Nucleus</location>
    </subcellularLocation>
</comment>
<feature type="region of interest" description="Disordered" evidence="3">
    <location>
        <begin position="131"/>
        <end position="150"/>
    </location>
</feature>
<proteinExistence type="inferred from homology"/>
<organism evidence="5 6">
    <name type="scientific">Lithospermum erythrorhizon</name>
    <name type="common">Purple gromwell</name>
    <name type="synonym">Lithospermum officinale var. erythrorhizon</name>
    <dbReference type="NCBI Taxonomy" id="34254"/>
    <lineage>
        <taxon>Eukaryota</taxon>
        <taxon>Viridiplantae</taxon>
        <taxon>Streptophyta</taxon>
        <taxon>Embryophyta</taxon>
        <taxon>Tracheophyta</taxon>
        <taxon>Spermatophyta</taxon>
        <taxon>Magnoliopsida</taxon>
        <taxon>eudicotyledons</taxon>
        <taxon>Gunneridae</taxon>
        <taxon>Pentapetalae</taxon>
        <taxon>asterids</taxon>
        <taxon>lamiids</taxon>
        <taxon>Boraginales</taxon>
        <taxon>Boraginaceae</taxon>
        <taxon>Boraginoideae</taxon>
        <taxon>Lithospermeae</taxon>
        <taxon>Lithospermum</taxon>
    </lineage>
</organism>
<reference evidence="5 6" key="1">
    <citation type="submission" date="2024-01" db="EMBL/GenBank/DDBJ databases">
        <title>The complete chloroplast genome sequence of Lithospermum erythrorhizon: insights into the phylogenetic relationship among Boraginaceae species and the maternal lineages of purple gromwells.</title>
        <authorList>
            <person name="Okada T."/>
            <person name="Watanabe K."/>
        </authorList>
    </citation>
    <scope>NUCLEOTIDE SEQUENCE [LARGE SCALE GENOMIC DNA]</scope>
</reference>
<evidence type="ECO:0000259" key="4">
    <source>
        <dbReference type="PROSITE" id="PS51320"/>
    </source>
</evidence>
<dbReference type="Pfam" id="PF06200">
    <property type="entry name" value="tify"/>
    <property type="match status" value="1"/>
</dbReference>
<dbReference type="AlphaFoldDB" id="A0AAV3PK58"/>
<dbReference type="SMART" id="SM00979">
    <property type="entry name" value="TIFY"/>
    <property type="match status" value="1"/>
</dbReference>
<dbReference type="PANTHER" id="PTHR33077">
    <property type="entry name" value="PROTEIN TIFY 4A-RELATED-RELATED"/>
    <property type="match status" value="1"/>
</dbReference>
<dbReference type="InterPro" id="IPR040390">
    <property type="entry name" value="TIFY/JAZ"/>
</dbReference>
<comment type="domain">
    <text evidence="2">The jas domain is required for interaction with COI1.</text>
</comment>
<feature type="region of interest" description="Disordered" evidence="3">
    <location>
        <begin position="87"/>
        <end position="106"/>
    </location>
</feature>
<feature type="compositionally biased region" description="Polar residues" evidence="3">
    <location>
        <begin position="167"/>
        <end position="182"/>
    </location>
</feature>
<evidence type="ECO:0000313" key="6">
    <source>
        <dbReference type="Proteomes" id="UP001454036"/>
    </source>
</evidence>
<dbReference type="GO" id="GO:2000022">
    <property type="term" value="P:regulation of jasmonic acid mediated signaling pathway"/>
    <property type="evidence" value="ECO:0007669"/>
    <property type="project" value="UniProtKB-UniRule"/>
</dbReference>
<comment type="caution">
    <text evidence="5">The sequence shown here is derived from an EMBL/GenBank/DDBJ whole genome shotgun (WGS) entry which is preliminary data.</text>
</comment>
<dbReference type="GO" id="GO:0005634">
    <property type="term" value="C:nucleus"/>
    <property type="evidence" value="ECO:0007669"/>
    <property type="project" value="UniProtKB-SubCell"/>
</dbReference>
<protein>
    <recommendedName>
        <fullName evidence="2">Protein TIFY</fullName>
    </recommendedName>
    <alternativeName>
        <fullName evidence="2">Jasmonate ZIM domain-containing protein</fullName>
    </alternativeName>
</protein>
<keyword evidence="2" id="KW-1184">Jasmonic acid signaling pathway</keyword>
<gene>
    <name evidence="5" type="ORF">LIER_37136</name>
</gene>
<comment type="function">
    <text evidence="2">Repressor of jasmonate responses.</text>
</comment>
<dbReference type="InterPro" id="IPR010399">
    <property type="entry name" value="Tify_dom"/>
</dbReference>
<feature type="region of interest" description="Disordered" evidence="3">
    <location>
        <begin position="167"/>
        <end position="196"/>
    </location>
</feature>
<feature type="domain" description="Tify" evidence="4">
    <location>
        <begin position="220"/>
        <end position="255"/>
    </location>
</feature>
<feature type="compositionally biased region" description="Basic and acidic residues" evidence="3">
    <location>
        <begin position="132"/>
        <end position="144"/>
    </location>
</feature>
<keyword evidence="6" id="KW-1185">Reference proteome</keyword>
<evidence type="ECO:0000256" key="2">
    <source>
        <dbReference type="RuleBase" id="RU369065"/>
    </source>
</evidence>
<accession>A0AAV3PK58</accession>
<dbReference type="GO" id="GO:0031347">
    <property type="term" value="P:regulation of defense response"/>
    <property type="evidence" value="ECO:0007669"/>
    <property type="project" value="UniProtKB-UniRule"/>
</dbReference>